<dbReference type="Proteomes" id="UP000076623">
    <property type="component" value="Chromosome"/>
</dbReference>
<keyword evidence="2" id="KW-1185">Reference proteome</keyword>
<sequence>MKDNDETINIQKSHFKFLKNQTDKHDRLQKLLLEYMGYSDEFLITKSALQRLKRSDLSEIVLEQRAMIRKLIDDLEPSKRKEHLEYLDKLYMLQSRT</sequence>
<dbReference type="EMBL" id="CP015378">
    <property type="protein sequence ID" value="ANC77168.1"/>
    <property type="molecule type" value="Genomic_DNA"/>
</dbReference>
<evidence type="ECO:0000313" key="2">
    <source>
        <dbReference type="Proteomes" id="UP000076623"/>
    </source>
</evidence>
<dbReference type="STRING" id="1221500.ABE65_010290"/>
<organism evidence="1 2">
    <name type="scientific">Fictibacillus phosphorivorans</name>
    <dbReference type="NCBI Taxonomy" id="1221500"/>
    <lineage>
        <taxon>Bacteria</taxon>
        <taxon>Bacillati</taxon>
        <taxon>Bacillota</taxon>
        <taxon>Bacilli</taxon>
        <taxon>Bacillales</taxon>
        <taxon>Fictibacillaceae</taxon>
        <taxon>Fictibacillus</taxon>
    </lineage>
</organism>
<gene>
    <name evidence="1" type="ORF">ABE65_010290</name>
</gene>
<protein>
    <submittedName>
        <fullName evidence="1">Uncharacterized protein</fullName>
    </submittedName>
</protein>
<name>A0A160ILK9_9BACL</name>
<proteinExistence type="predicted"/>
<evidence type="ECO:0000313" key="1">
    <source>
        <dbReference type="EMBL" id="ANC77168.1"/>
    </source>
</evidence>
<accession>A0A160ILK9</accession>
<dbReference type="RefSeq" id="WP_066394413.1">
    <property type="nucleotide sequence ID" value="NZ_CP015378.1"/>
</dbReference>
<dbReference type="KEGG" id="fpn:ABE65_010290"/>
<dbReference type="AlphaFoldDB" id="A0A160ILK9"/>
<reference evidence="1 2" key="1">
    <citation type="submission" date="2016-04" db="EMBL/GenBank/DDBJ databases">
        <title>Complete genome sequence of Fictibacillus phosphorivorans G25-29, a strain toxic to nematodes.</title>
        <authorList>
            <person name="Zheng Z."/>
        </authorList>
    </citation>
    <scope>NUCLEOTIDE SEQUENCE [LARGE SCALE GENOMIC DNA]</scope>
    <source>
        <strain evidence="1 2">G25-29</strain>
    </source>
</reference>